<evidence type="ECO:0000313" key="4">
    <source>
        <dbReference type="Proteomes" id="UP000242877"/>
    </source>
</evidence>
<keyword evidence="4" id="KW-1185">Reference proteome</keyword>
<organism evidence="3 4">
    <name type="scientific">Ascosphaera apis ARSEF 7405</name>
    <dbReference type="NCBI Taxonomy" id="392613"/>
    <lineage>
        <taxon>Eukaryota</taxon>
        <taxon>Fungi</taxon>
        <taxon>Dikarya</taxon>
        <taxon>Ascomycota</taxon>
        <taxon>Pezizomycotina</taxon>
        <taxon>Eurotiomycetes</taxon>
        <taxon>Eurotiomycetidae</taxon>
        <taxon>Onygenales</taxon>
        <taxon>Ascosphaeraceae</taxon>
        <taxon>Ascosphaera</taxon>
    </lineage>
</organism>
<reference evidence="3 4" key="1">
    <citation type="journal article" date="2016" name="Genome Biol. Evol.">
        <title>Divergent and convergent evolution of fungal pathogenicity.</title>
        <authorList>
            <person name="Shang Y."/>
            <person name="Xiao G."/>
            <person name="Zheng P."/>
            <person name="Cen K."/>
            <person name="Zhan S."/>
            <person name="Wang C."/>
        </authorList>
    </citation>
    <scope>NUCLEOTIDE SEQUENCE [LARGE SCALE GENOMIC DNA]</scope>
    <source>
        <strain evidence="3 4">ARSEF 7405</strain>
    </source>
</reference>
<feature type="region of interest" description="Disordered" evidence="1">
    <location>
        <begin position="643"/>
        <end position="719"/>
    </location>
</feature>
<dbReference type="OrthoDB" id="5421842at2759"/>
<feature type="transmembrane region" description="Helical" evidence="2">
    <location>
        <begin position="59"/>
        <end position="80"/>
    </location>
</feature>
<gene>
    <name evidence="3" type="ORF">AAP_01741</name>
</gene>
<keyword evidence="2" id="KW-0812">Transmembrane</keyword>
<feature type="region of interest" description="Disordered" evidence="1">
    <location>
        <begin position="1"/>
        <end position="35"/>
    </location>
</feature>
<dbReference type="AlphaFoldDB" id="A0A168AW94"/>
<evidence type="ECO:0000256" key="2">
    <source>
        <dbReference type="SAM" id="Phobius"/>
    </source>
</evidence>
<feature type="region of interest" description="Disordered" evidence="1">
    <location>
        <begin position="496"/>
        <end position="598"/>
    </location>
</feature>
<feature type="compositionally biased region" description="Basic and acidic residues" evidence="1">
    <location>
        <begin position="203"/>
        <end position="232"/>
    </location>
</feature>
<feature type="compositionally biased region" description="Low complexity" evidence="1">
    <location>
        <begin position="496"/>
        <end position="510"/>
    </location>
</feature>
<feature type="compositionally biased region" description="Basic and acidic residues" evidence="1">
    <location>
        <begin position="238"/>
        <end position="291"/>
    </location>
</feature>
<name>A0A168AW94_9EURO</name>
<feature type="compositionally biased region" description="Basic and acidic residues" evidence="1">
    <location>
        <begin position="560"/>
        <end position="569"/>
    </location>
</feature>
<feature type="compositionally biased region" description="Basic and acidic residues" evidence="1">
    <location>
        <begin position="130"/>
        <end position="141"/>
    </location>
</feature>
<dbReference type="EMBL" id="AZGZ01000006">
    <property type="protein sequence ID" value="KZZ94441.1"/>
    <property type="molecule type" value="Genomic_DNA"/>
</dbReference>
<feature type="region of interest" description="Disordered" evidence="1">
    <location>
        <begin position="309"/>
        <end position="425"/>
    </location>
</feature>
<feature type="compositionally biased region" description="Basic and acidic residues" evidence="1">
    <location>
        <begin position="159"/>
        <end position="169"/>
    </location>
</feature>
<feature type="compositionally biased region" description="Low complexity" evidence="1">
    <location>
        <begin position="841"/>
        <end position="853"/>
    </location>
</feature>
<dbReference type="Proteomes" id="UP000242877">
    <property type="component" value="Unassembled WGS sequence"/>
</dbReference>
<feature type="region of interest" description="Disordered" evidence="1">
    <location>
        <begin position="112"/>
        <end position="291"/>
    </location>
</feature>
<feature type="compositionally biased region" description="Polar residues" evidence="1">
    <location>
        <begin position="114"/>
        <end position="124"/>
    </location>
</feature>
<feature type="region of interest" description="Disordered" evidence="1">
    <location>
        <begin position="835"/>
        <end position="854"/>
    </location>
</feature>
<dbReference type="VEuPathDB" id="FungiDB:AAP_01741"/>
<feature type="compositionally biased region" description="Basic and acidic residues" evidence="1">
    <location>
        <begin position="577"/>
        <end position="588"/>
    </location>
</feature>
<comment type="caution">
    <text evidence="3">The sequence shown here is derived from an EMBL/GenBank/DDBJ whole genome shotgun (WGS) entry which is preliminary data.</text>
</comment>
<feature type="compositionally biased region" description="Polar residues" evidence="1">
    <location>
        <begin position="1"/>
        <end position="13"/>
    </location>
</feature>
<accession>A0A168AW94</accession>
<sequence length="952" mass="107154">MARLSHQTPTAPSMSPHRKPPSLSPHRAHSPLPPIHKQPFYKDAGVVTLNISDIHKSSFGAGVLTSLLIYVVIQQCYLAIFENNTAAITFLVLGTGLSSWVVGRQQTKSDQKRAAQSLSATAVTINPPRDSSREDEQDRFPRSPRKSASPVRSNTFLREPTHNDRDDSGRNLLSDEQFQPHFLPSSPSPPPSPEFETAAAATEKARQKHEESKRAERERERARREKEKERKARKEAKLRHERERKEKEERELEAERKALERIEREKKESEEREREAKEKEAAEKEKEVRERLEKQAKELKERAARERIARAKLEMEAREREIREKAEREAREKAERELREKLENETKERLEREMKEREAAREKTINANDKDKDKDNERNQEIRRKMEEYKRRKEKEEQERKFKMDKEAREQEFRERRERREREKAEREAFQLAAEREAAEKAAREKAREEAVAKFAAARDALAAKRAAAIAAGARGLSPSPDGSFSPTGLGLGNFSFGSLSPSLSPSNGSEFGLAPPNSLRKNSIRAVSAPRSPELASVKPVCNSEHEVGAAEPLTLNKSDADAEDKGMDGPVKSSLEQESREREQRADGALTVNESGVNASLPSLPLVKVELVKEEVAAAEAAVQEAGRELEMAEASIHEIEELHDHDHEEQRGRFGSRDESEYSVEESYTGDEADEEETIDEYEPISPRHEEHSRLSPVPNLASRMTPESMLSDTSSAYDTEFSDHIHGSSASSSNIVIAGVYLFNTNVSPSPIGKLESGRGSVTDGLILRITTEGMFIDDDIRGVAERDWDVKAWTMSLVEVWCPVLRGGLPNVNHAARPLSSDRPNHHKSFNILRHSTPSVSSSPTRSSVTDEESANCLVQLFKTCRETCYGLRSDNTGSALGDYHVIRTTVRDVEGKSFVFVLRNEEAWKVSVGLQRLKRGSQVRAMGVCGLPVDEAGDVLHGLGWI</sequence>
<feature type="compositionally biased region" description="Acidic residues" evidence="1">
    <location>
        <begin position="664"/>
        <end position="686"/>
    </location>
</feature>
<keyword evidence="2" id="KW-1133">Transmembrane helix</keyword>
<keyword evidence="2" id="KW-0472">Membrane</keyword>
<evidence type="ECO:0000256" key="1">
    <source>
        <dbReference type="SAM" id="MobiDB-lite"/>
    </source>
</evidence>
<feature type="compositionally biased region" description="Basic and acidic residues" evidence="1">
    <location>
        <begin position="643"/>
        <end position="663"/>
    </location>
</feature>
<protein>
    <submittedName>
        <fullName evidence="3">Uncharacterized protein</fullName>
    </submittedName>
</protein>
<proteinExistence type="predicted"/>
<evidence type="ECO:0000313" key="3">
    <source>
        <dbReference type="EMBL" id="KZZ94441.1"/>
    </source>
</evidence>